<dbReference type="SUPFAM" id="SSF57716">
    <property type="entry name" value="Glucocorticoid receptor-like (DNA-binding domain)"/>
    <property type="match status" value="1"/>
</dbReference>
<name>A0A026WMU0_OOCBI</name>
<protein>
    <submittedName>
        <fullName evidence="11">Knirps-related protein</fullName>
    </submittedName>
</protein>
<proteinExistence type="predicted"/>
<evidence type="ECO:0000313" key="11">
    <source>
        <dbReference type="EMBL" id="EZA56971.1"/>
    </source>
</evidence>
<dbReference type="GO" id="GO:0008270">
    <property type="term" value="F:zinc ion binding"/>
    <property type="evidence" value="ECO:0007669"/>
    <property type="project" value="UniProtKB-KW"/>
</dbReference>
<dbReference type="InterPro" id="IPR013088">
    <property type="entry name" value="Znf_NHR/GATA"/>
</dbReference>
<dbReference type="Proteomes" id="UP000053097">
    <property type="component" value="Unassembled WGS sequence"/>
</dbReference>
<dbReference type="Gene3D" id="3.30.50.10">
    <property type="entry name" value="Erythroid Transcription Factor GATA-1, subunit A"/>
    <property type="match status" value="1"/>
</dbReference>
<sequence length="86" mass="10173">HFLLQSFFGRTLYNRAYIPECRNGGNCKINKENRTSCKSCRLQKCQAVGMNKRASRFGRPPHCTSFKKLYNIDQQKRQRDKNTTQR</sequence>
<dbReference type="GO" id="GO:0003700">
    <property type="term" value="F:DNA-binding transcription factor activity"/>
    <property type="evidence" value="ECO:0007669"/>
    <property type="project" value="InterPro"/>
</dbReference>
<comment type="subcellular location">
    <subcellularLocation>
        <location evidence="1">Nucleus</location>
    </subcellularLocation>
</comment>
<dbReference type="PANTHER" id="PTHR48092">
    <property type="entry name" value="KNIRPS-RELATED PROTEIN-RELATED"/>
    <property type="match status" value="1"/>
</dbReference>
<keyword evidence="3" id="KW-0863">Zinc-finger</keyword>
<keyword evidence="5" id="KW-0805">Transcription regulation</keyword>
<dbReference type="GO" id="GO:0043565">
    <property type="term" value="F:sequence-specific DNA binding"/>
    <property type="evidence" value="ECO:0007669"/>
    <property type="project" value="InterPro"/>
</dbReference>
<evidence type="ECO:0000256" key="6">
    <source>
        <dbReference type="ARBA" id="ARBA00023125"/>
    </source>
</evidence>
<dbReference type="Pfam" id="PF00105">
    <property type="entry name" value="zf-C4"/>
    <property type="match status" value="1"/>
</dbReference>
<evidence type="ECO:0000256" key="7">
    <source>
        <dbReference type="ARBA" id="ARBA00023163"/>
    </source>
</evidence>
<keyword evidence="4" id="KW-0862">Zinc</keyword>
<evidence type="ECO:0000256" key="1">
    <source>
        <dbReference type="ARBA" id="ARBA00004123"/>
    </source>
</evidence>
<keyword evidence="7" id="KW-0804">Transcription</keyword>
<feature type="domain" description="Nuclear receptor" evidence="10">
    <location>
        <begin position="1"/>
        <end position="57"/>
    </location>
</feature>
<dbReference type="GO" id="GO:0005634">
    <property type="term" value="C:nucleus"/>
    <property type="evidence" value="ECO:0007669"/>
    <property type="project" value="UniProtKB-SubCell"/>
</dbReference>
<evidence type="ECO:0000256" key="2">
    <source>
        <dbReference type="ARBA" id="ARBA00022723"/>
    </source>
</evidence>
<keyword evidence="8" id="KW-0675">Receptor</keyword>
<evidence type="ECO:0000313" key="12">
    <source>
        <dbReference type="Proteomes" id="UP000053097"/>
    </source>
</evidence>
<evidence type="ECO:0000259" key="10">
    <source>
        <dbReference type="PROSITE" id="PS51030"/>
    </source>
</evidence>
<gene>
    <name evidence="11" type="ORF">X777_03155</name>
</gene>
<evidence type="ECO:0000256" key="9">
    <source>
        <dbReference type="ARBA" id="ARBA00023242"/>
    </source>
</evidence>
<dbReference type="STRING" id="2015173.A0A026WMU0"/>
<keyword evidence="6" id="KW-0238">DNA-binding</keyword>
<dbReference type="EMBL" id="KK107153">
    <property type="protein sequence ID" value="EZA56971.1"/>
    <property type="molecule type" value="Genomic_DNA"/>
</dbReference>
<reference evidence="11 12" key="1">
    <citation type="journal article" date="2014" name="Curr. Biol.">
        <title>The genome of the clonal raider ant Cerapachys biroi.</title>
        <authorList>
            <person name="Oxley P.R."/>
            <person name="Ji L."/>
            <person name="Fetter-Pruneda I."/>
            <person name="McKenzie S.K."/>
            <person name="Li C."/>
            <person name="Hu H."/>
            <person name="Zhang G."/>
            <person name="Kronauer D.J."/>
        </authorList>
    </citation>
    <scope>NUCLEOTIDE SEQUENCE [LARGE SCALE GENOMIC DNA]</scope>
</reference>
<dbReference type="PROSITE" id="PS51030">
    <property type="entry name" value="NUCLEAR_REC_DBD_2"/>
    <property type="match status" value="1"/>
</dbReference>
<dbReference type="AlphaFoldDB" id="A0A026WMU0"/>
<dbReference type="SMART" id="SM00399">
    <property type="entry name" value="ZnF_C4"/>
    <property type="match status" value="1"/>
</dbReference>
<dbReference type="OrthoDB" id="5850793at2759"/>
<accession>A0A026WMU0</accession>
<evidence type="ECO:0000256" key="4">
    <source>
        <dbReference type="ARBA" id="ARBA00022833"/>
    </source>
</evidence>
<dbReference type="InterPro" id="IPR001628">
    <property type="entry name" value="Znf_hrmn_rcpt"/>
</dbReference>
<evidence type="ECO:0000256" key="5">
    <source>
        <dbReference type="ARBA" id="ARBA00023015"/>
    </source>
</evidence>
<dbReference type="InterPro" id="IPR050200">
    <property type="entry name" value="Nuclear_hormone_rcpt_NR3"/>
</dbReference>
<keyword evidence="9" id="KW-0539">Nucleus</keyword>
<organism evidence="11 12">
    <name type="scientific">Ooceraea biroi</name>
    <name type="common">Clonal raider ant</name>
    <name type="synonym">Cerapachys biroi</name>
    <dbReference type="NCBI Taxonomy" id="2015173"/>
    <lineage>
        <taxon>Eukaryota</taxon>
        <taxon>Metazoa</taxon>
        <taxon>Ecdysozoa</taxon>
        <taxon>Arthropoda</taxon>
        <taxon>Hexapoda</taxon>
        <taxon>Insecta</taxon>
        <taxon>Pterygota</taxon>
        <taxon>Neoptera</taxon>
        <taxon>Endopterygota</taxon>
        <taxon>Hymenoptera</taxon>
        <taxon>Apocrita</taxon>
        <taxon>Aculeata</taxon>
        <taxon>Formicoidea</taxon>
        <taxon>Formicidae</taxon>
        <taxon>Dorylinae</taxon>
        <taxon>Ooceraea</taxon>
    </lineage>
</organism>
<evidence type="ECO:0000256" key="8">
    <source>
        <dbReference type="ARBA" id="ARBA00023170"/>
    </source>
</evidence>
<evidence type="ECO:0000256" key="3">
    <source>
        <dbReference type="ARBA" id="ARBA00022771"/>
    </source>
</evidence>
<keyword evidence="2" id="KW-0479">Metal-binding</keyword>
<keyword evidence="12" id="KW-1185">Reference proteome</keyword>
<feature type="non-terminal residue" evidence="11">
    <location>
        <position position="1"/>
    </location>
</feature>